<evidence type="ECO:0000256" key="9">
    <source>
        <dbReference type="HAMAP-Rule" id="MF_01463"/>
    </source>
</evidence>
<feature type="domain" description="PpiC" evidence="11">
    <location>
        <begin position="132"/>
        <end position="234"/>
    </location>
</feature>
<reference evidence="12 13" key="1">
    <citation type="journal article" date="2016" name="Nat. Commun.">
        <title>Thousands of microbial genomes shed light on interconnected biogeochemical processes in an aquifer system.</title>
        <authorList>
            <person name="Anantharaman K."/>
            <person name="Brown C.T."/>
            <person name="Hug L.A."/>
            <person name="Sharon I."/>
            <person name="Castelle C.J."/>
            <person name="Probst A.J."/>
            <person name="Thomas B.C."/>
            <person name="Singh A."/>
            <person name="Wilkins M.J."/>
            <person name="Karaoz U."/>
            <person name="Brodie E.L."/>
            <person name="Williams K.H."/>
            <person name="Hubbard S.S."/>
            <person name="Banfield J.F."/>
        </authorList>
    </citation>
    <scope>NUCLEOTIDE SEQUENCE [LARGE SCALE GENOMIC DNA]</scope>
</reference>
<evidence type="ECO:0000256" key="1">
    <source>
        <dbReference type="ARBA" id="ARBA00004651"/>
    </source>
</evidence>
<dbReference type="InterPro" id="IPR055344">
    <property type="entry name" value="SecD_SecF_C_bact"/>
</dbReference>
<dbReference type="STRING" id="1798543.A2898_04110"/>
<keyword evidence="2 9" id="KW-0813">Transport</keyword>
<dbReference type="InterPro" id="IPR046357">
    <property type="entry name" value="PPIase_dom_sf"/>
</dbReference>
<evidence type="ECO:0000256" key="7">
    <source>
        <dbReference type="ARBA" id="ARBA00023010"/>
    </source>
</evidence>
<dbReference type="Gene3D" id="3.30.1360.200">
    <property type="match status" value="1"/>
</dbReference>
<organism evidence="12 13">
    <name type="scientific">Candidatus Kerfeldbacteria bacterium RIFCSPLOWO2_01_FULL_48_11</name>
    <dbReference type="NCBI Taxonomy" id="1798543"/>
    <lineage>
        <taxon>Bacteria</taxon>
        <taxon>Candidatus Kerfeldiibacteriota</taxon>
    </lineage>
</organism>
<evidence type="ECO:0000256" key="8">
    <source>
        <dbReference type="ARBA" id="ARBA00023136"/>
    </source>
</evidence>
<evidence type="ECO:0000256" key="5">
    <source>
        <dbReference type="ARBA" id="ARBA00022927"/>
    </source>
</evidence>
<dbReference type="HAMAP" id="MF_01463_B">
    <property type="entry name" value="SecD_B"/>
    <property type="match status" value="1"/>
</dbReference>
<comment type="function">
    <text evidence="9">Part of the Sec protein translocase complex. Interacts with the SecYEG preprotein conducting channel. SecDF uses the proton motive force (PMF) to complete protein translocation after the ATP-dependent function of SecA.</text>
</comment>
<dbReference type="AlphaFoldDB" id="A0A1G2B0N7"/>
<dbReference type="GO" id="GO:0005886">
    <property type="term" value="C:plasma membrane"/>
    <property type="evidence" value="ECO:0007669"/>
    <property type="project" value="UniProtKB-SubCell"/>
</dbReference>
<dbReference type="InterPro" id="IPR000297">
    <property type="entry name" value="PPIase_PpiC"/>
</dbReference>
<dbReference type="Pfam" id="PF13616">
    <property type="entry name" value="Rotamase_3"/>
    <property type="match status" value="1"/>
</dbReference>
<dbReference type="GO" id="GO:0003755">
    <property type="term" value="F:peptidyl-prolyl cis-trans isomerase activity"/>
    <property type="evidence" value="ECO:0007669"/>
    <property type="project" value="UniProtKB-KW"/>
</dbReference>
<keyword evidence="3 9" id="KW-1003">Cell membrane</keyword>
<name>A0A1G2B0N7_9BACT</name>
<dbReference type="Pfam" id="PF21760">
    <property type="entry name" value="SecD_1st"/>
    <property type="match status" value="1"/>
</dbReference>
<dbReference type="PANTHER" id="PTHR30081">
    <property type="entry name" value="PROTEIN-EXPORT MEMBRANE PROTEIN SEC"/>
    <property type="match status" value="1"/>
</dbReference>
<dbReference type="InterPro" id="IPR048634">
    <property type="entry name" value="SecD_SecF_C"/>
</dbReference>
<dbReference type="GO" id="GO:0015450">
    <property type="term" value="F:protein-transporting ATPase activity"/>
    <property type="evidence" value="ECO:0007669"/>
    <property type="project" value="InterPro"/>
</dbReference>
<dbReference type="Pfam" id="PF22599">
    <property type="entry name" value="SecDF_P1_head"/>
    <property type="match status" value="1"/>
</dbReference>
<keyword evidence="6 9" id="KW-1133">Transmembrane helix</keyword>
<dbReference type="PANTHER" id="PTHR30081:SF1">
    <property type="entry name" value="PROTEIN TRANSLOCASE SUBUNIT SECD"/>
    <property type="match status" value="1"/>
</dbReference>
<dbReference type="InterPro" id="IPR005791">
    <property type="entry name" value="SecD"/>
</dbReference>
<comment type="caution">
    <text evidence="12">The sequence shown here is derived from an EMBL/GenBank/DDBJ whole genome shotgun (WGS) entry which is preliminary data.</text>
</comment>
<dbReference type="SUPFAM" id="SSF54534">
    <property type="entry name" value="FKBP-like"/>
    <property type="match status" value="1"/>
</dbReference>
<dbReference type="GO" id="GO:0006605">
    <property type="term" value="P:protein targeting"/>
    <property type="evidence" value="ECO:0007669"/>
    <property type="project" value="UniProtKB-UniRule"/>
</dbReference>
<evidence type="ECO:0000313" key="13">
    <source>
        <dbReference type="Proteomes" id="UP000179164"/>
    </source>
</evidence>
<dbReference type="Gene3D" id="3.30.70.3400">
    <property type="match status" value="1"/>
</dbReference>
<feature type="transmembrane region" description="Helical" evidence="9">
    <location>
        <begin position="389"/>
        <end position="407"/>
    </location>
</feature>
<keyword evidence="5 9" id="KW-0653">Protein transport</keyword>
<evidence type="ECO:0000256" key="2">
    <source>
        <dbReference type="ARBA" id="ARBA00022448"/>
    </source>
</evidence>
<evidence type="ECO:0000256" key="4">
    <source>
        <dbReference type="ARBA" id="ARBA00022692"/>
    </source>
</evidence>
<evidence type="ECO:0000259" key="11">
    <source>
        <dbReference type="PROSITE" id="PS50198"/>
    </source>
</evidence>
<evidence type="ECO:0000313" key="12">
    <source>
        <dbReference type="EMBL" id="OGY82753.1"/>
    </source>
</evidence>
<keyword evidence="10" id="KW-0697">Rotamase</keyword>
<dbReference type="GO" id="GO:0043952">
    <property type="term" value="P:protein transport by the Sec complex"/>
    <property type="evidence" value="ECO:0007669"/>
    <property type="project" value="UniProtKB-UniRule"/>
</dbReference>
<feature type="transmembrane region" description="Helical" evidence="9">
    <location>
        <begin position="438"/>
        <end position="459"/>
    </location>
</feature>
<keyword evidence="4 9" id="KW-0812">Transmembrane</keyword>
<dbReference type="InterPro" id="IPR022813">
    <property type="entry name" value="SecD/SecF_arch_bac"/>
</dbReference>
<dbReference type="Proteomes" id="UP000179164">
    <property type="component" value="Unassembled WGS sequence"/>
</dbReference>
<evidence type="ECO:0000256" key="6">
    <source>
        <dbReference type="ARBA" id="ARBA00022989"/>
    </source>
</evidence>
<keyword evidence="10" id="KW-0413">Isomerase</keyword>
<comment type="subcellular location">
    <subcellularLocation>
        <location evidence="1 9">Cell membrane</location>
        <topology evidence="1 9">Multi-pass membrane protein</topology>
    </subcellularLocation>
</comment>
<gene>
    <name evidence="9" type="primary">secD</name>
    <name evidence="12" type="ORF">A2898_04110</name>
</gene>
<dbReference type="PROSITE" id="PS50198">
    <property type="entry name" value="PPIC_PPIASE_2"/>
    <property type="match status" value="1"/>
</dbReference>
<dbReference type="NCBIfam" id="TIGR00916">
    <property type="entry name" value="2A0604s01"/>
    <property type="match status" value="1"/>
</dbReference>
<dbReference type="SUPFAM" id="SSF82866">
    <property type="entry name" value="Multidrug efflux transporter AcrB transmembrane domain"/>
    <property type="match status" value="1"/>
</dbReference>
<feature type="transmembrane region" description="Helical" evidence="9">
    <location>
        <begin position="512"/>
        <end position="535"/>
    </location>
</feature>
<proteinExistence type="inferred from homology"/>
<comment type="subunit">
    <text evidence="9">Forms a complex with SecF. Part of the essential Sec protein translocation apparatus which comprises SecA, SecYEG and auxiliary proteins SecDF. Other proteins may also be involved.</text>
</comment>
<keyword evidence="8 9" id="KW-0472">Membrane</keyword>
<dbReference type="EMBL" id="MHKE01000017">
    <property type="protein sequence ID" value="OGY82753.1"/>
    <property type="molecule type" value="Genomic_DNA"/>
</dbReference>
<sequence>MRRKFWITFLGILLLAVVVGLVDYPSGPNIGSGEVKVHLGLDLKGGVQLVYSADTSGVSAGEEVDAVEGVRDVVERRVNAFGVSEPVVQTNKTANDWRLIVELAGVTDIDQAIATIGETPLLEFYEQQATEITDEQRQAFDAYNTSQRKKAEGVLAEALAPDADFGALADKYSEDPGNNGASVDEKKGGDLGYARRGQFVPEFEAALFDQLAVGEVTPSLVDSQFGYHIIKKEDQRTVDENGESIIEVRGRHILFATQTEENAAQPQFAPTGLSGQQLERASVLFEPNTNTPYVSLQFNSEGSKLFEEITTRNVNKPIAIYLDGAPISAPVVQEKIVGGQASIEGSFTLDEAKQLAQRLNAGALPIPITLISQQAVGATLGKESVHRSFFAGLLGIAIVSLFMIVYYRYPGLLSVFALCLYALITLALFKLIPVTLTLAGVAGFILSIGMAVDANVLIFERIREELHVGKNLQQAIEEGFKRAWPSIRDSNVSSLITVAILAWFGSSIIQGFAITLGIGILVSMFSAITVTRTFLRISSGAWLEKRLGLVARMRDPISH</sequence>
<feature type="transmembrane region" description="Helical" evidence="9">
    <location>
        <begin position="490"/>
        <end position="506"/>
    </location>
</feature>
<evidence type="ECO:0000256" key="3">
    <source>
        <dbReference type="ARBA" id="ARBA00022475"/>
    </source>
</evidence>
<dbReference type="InterPro" id="IPR048631">
    <property type="entry name" value="SecD_1st"/>
</dbReference>
<comment type="caution">
    <text evidence="9">Lacks conserved residue(s) required for the propagation of feature annotation.</text>
</comment>
<dbReference type="NCBIfam" id="TIGR01129">
    <property type="entry name" value="secD"/>
    <property type="match status" value="1"/>
</dbReference>
<accession>A0A1G2B0N7</accession>
<protein>
    <recommendedName>
        <fullName evidence="9">Protein translocase subunit SecD</fullName>
    </recommendedName>
</protein>
<evidence type="ECO:0000256" key="10">
    <source>
        <dbReference type="PROSITE-ProRule" id="PRU00278"/>
    </source>
</evidence>
<dbReference type="InterPro" id="IPR054384">
    <property type="entry name" value="SecDF_P1_head"/>
</dbReference>
<comment type="similarity">
    <text evidence="9">Belongs to the SecD/SecF family. SecD subfamily.</text>
</comment>
<keyword evidence="7 9" id="KW-0811">Translocation</keyword>
<feature type="transmembrane region" description="Helical" evidence="9">
    <location>
        <begin position="412"/>
        <end position="432"/>
    </location>
</feature>
<dbReference type="Pfam" id="PF02355">
    <property type="entry name" value="SecD_SecF_C"/>
    <property type="match status" value="1"/>
</dbReference>
<dbReference type="Gene3D" id="3.10.50.40">
    <property type="match status" value="1"/>
</dbReference>
<dbReference type="GO" id="GO:0065002">
    <property type="term" value="P:intracellular protein transmembrane transport"/>
    <property type="evidence" value="ECO:0007669"/>
    <property type="project" value="UniProtKB-UniRule"/>
</dbReference>
<dbReference type="FunFam" id="1.20.1640.10:FF:000004">
    <property type="entry name" value="Protein translocase subunit SecD"/>
    <property type="match status" value="1"/>
</dbReference>
<dbReference type="Gene3D" id="1.20.1640.10">
    <property type="entry name" value="Multidrug efflux transporter AcrB transmembrane domain"/>
    <property type="match status" value="1"/>
</dbReference>